<feature type="transmembrane region" description="Helical" evidence="7">
    <location>
        <begin position="1043"/>
        <end position="1068"/>
    </location>
</feature>
<feature type="region of interest" description="Disordered" evidence="6">
    <location>
        <begin position="1083"/>
        <end position="1114"/>
    </location>
</feature>
<comment type="subcellular location">
    <subcellularLocation>
        <location evidence="1">Membrane</location>
        <topology evidence="1">Multi-pass membrane protein</topology>
    </subcellularLocation>
</comment>
<evidence type="ECO:0000256" key="1">
    <source>
        <dbReference type="ARBA" id="ARBA00004141"/>
    </source>
</evidence>
<evidence type="ECO:0000256" key="4">
    <source>
        <dbReference type="ARBA" id="ARBA00023136"/>
    </source>
</evidence>
<dbReference type="OrthoDB" id="6510177at2759"/>
<feature type="domain" description="SSD" evidence="8">
    <location>
        <begin position="456"/>
        <end position="624"/>
    </location>
</feature>
<dbReference type="Proteomes" id="UP000825935">
    <property type="component" value="Chromosome 3"/>
</dbReference>
<dbReference type="EMBL" id="CM035408">
    <property type="protein sequence ID" value="KAH7441525.1"/>
    <property type="molecule type" value="Genomic_DNA"/>
</dbReference>
<keyword evidence="5" id="KW-0325">Glycoprotein</keyword>
<keyword evidence="10" id="KW-1185">Reference proteome</keyword>
<dbReference type="PROSITE" id="PS50156">
    <property type="entry name" value="SSD"/>
    <property type="match status" value="1"/>
</dbReference>
<evidence type="ECO:0000313" key="9">
    <source>
        <dbReference type="EMBL" id="KAH7441528.1"/>
    </source>
</evidence>
<evidence type="ECO:0000256" key="5">
    <source>
        <dbReference type="ARBA" id="ARBA00023180"/>
    </source>
</evidence>
<dbReference type="InterPro" id="IPR000731">
    <property type="entry name" value="SSD"/>
</dbReference>
<reference evidence="9" key="1">
    <citation type="submission" date="2021-08" db="EMBL/GenBank/DDBJ databases">
        <title>WGS assembly of Ceratopteris richardii.</title>
        <authorList>
            <person name="Marchant D.B."/>
            <person name="Chen G."/>
            <person name="Jenkins J."/>
            <person name="Shu S."/>
            <person name="Leebens-Mack J."/>
            <person name="Grimwood J."/>
            <person name="Schmutz J."/>
            <person name="Soltis P."/>
            <person name="Soltis D."/>
            <person name="Chen Z.-H."/>
        </authorList>
    </citation>
    <scope>NUCLEOTIDE SEQUENCE</scope>
    <source>
        <strain evidence="9">Whitten #5841</strain>
        <tissue evidence="9">Leaf</tissue>
    </source>
</reference>
<accession>A0A8T2V3F0</accession>
<name>A0A8T2V3F0_CERRI</name>
<organism evidence="9 10">
    <name type="scientific">Ceratopteris richardii</name>
    <name type="common">Triangle waterfern</name>
    <dbReference type="NCBI Taxonomy" id="49495"/>
    <lineage>
        <taxon>Eukaryota</taxon>
        <taxon>Viridiplantae</taxon>
        <taxon>Streptophyta</taxon>
        <taxon>Embryophyta</taxon>
        <taxon>Tracheophyta</taxon>
        <taxon>Polypodiopsida</taxon>
        <taxon>Polypodiidae</taxon>
        <taxon>Polypodiales</taxon>
        <taxon>Pteridineae</taxon>
        <taxon>Pteridaceae</taxon>
        <taxon>Parkerioideae</taxon>
        <taxon>Ceratopteris</taxon>
    </lineage>
</organism>
<evidence type="ECO:0000256" key="3">
    <source>
        <dbReference type="ARBA" id="ARBA00022989"/>
    </source>
</evidence>
<dbReference type="AlphaFoldDB" id="A0A8T2V3F0"/>
<feature type="transmembrane region" description="Helical" evidence="7">
    <location>
        <begin position="488"/>
        <end position="512"/>
    </location>
</feature>
<dbReference type="InterPro" id="IPR053958">
    <property type="entry name" value="HMGCR/SNAP/NPC1-like_SSD"/>
</dbReference>
<feature type="transmembrane region" description="Helical" evidence="7">
    <location>
        <begin position="692"/>
        <end position="713"/>
    </location>
</feature>
<keyword evidence="3 7" id="KW-1133">Transmembrane helix</keyword>
<keyword evidence="4 7" id="KW-0472">Membrane</keyword>
<dbReference type="OMA" id="KNENIEW"/>
<protein>
    <recommendedName>
        <fullName evidence="8">SSD domain-containing protein</fullName>
    </recommendedName>
</protein>
<dbReference type="Pfam" id="PF12349">
    <property type="entry name" value="Sterol-sensing"/>
    <property type="match status" value="1"/>
</dbReference>
<proteinExistence type="predicted"/>
<dbReference type="EMBL" id="CM035408">
    <property type="protein sequence ID" value="KAH7441528.1"/>
    <property type="molecule type" value="Genomic_DNA"/>
</dbReference>
<evidence type="ECO:0000256" key="7">
    <source>
        <dbReference type="SAM" id="Phobius"/>
    </source>
</evidence>
<evidence type="ECO:0000313" key="10">
    <source>
        <dbReference type="Proteomes" id="UP000825935"/>
    </source>
</evidence>
<dbReference type="Gene3D" id="1.20.1640.10">
    <property type="entry name" value="Multidrug efflux transporter AcrB transmembrane domain"/>
    <property type="match status" value="2"/>
</dbReference>
<sequence length="1114" mass="124554">MKKLLASYHEFVNRSFTSYGAAIAHRPFIPMIFGIIILGFFCIGLKNAHKEANIEVLWVEQNSRLLSEKEFFDSHFGGLPRKESVTVNVKSSLDNALPNYGEAMDALTDAIKPLYNITHSFQIDGNTVELTQADVCERPFAPTTLAKGPAQRHNYLAWGYRNVSKCILDTLDALQLFPDFKRSLYDLPADWGIDRFPCYKVTPMDCFKEGKNVDYPEELEQLEQFVAFNHTKAPLSLLIYFLESQFLNFLCVNNLQSTLNDSGLYTTEEIDQIVKDIKVALPTFASWGYNWRRSYKEMTSPEILDYFNGALKFAKDTRASLQDPLVAHCLLEKKPCCLAWFGGPIPVESTFGSITKDTSGNITKIGAIRWGANNFNQNHPLWIEHLSKKFGQTLTPKAREALVVGFEGLMIDRMLPLRIGKPGTNFGAGEKYENLQLQFNMWRSSEDFLNDANKVPVWQIFLSAALVALYSFWAFVDFRNPVHSHATLVLTGLVVVGFSVVSGFGLTAAAGIKFSPLAASVVPFLAIGLGVDDIFVLVTMLQSFLKDKTIQSLSSSALPEHEMSLTAALAGPSLVLTTFSVIGSFFISSISPMPLVRWFCWQMGITSSLHTIGMLLIFFPLMALDAKRAKSKVVDPSLWTCCGLQSKQAENTSNTTIIQNGGGPSIQAVGASTTTISKLIAKFYAPLFSSNVFKVIVAIVFAAFLGSMTYLGFWKVEHGLKLSDITVKGSYQYDFAVVTQDRFPTYDYLIVTRDNIDYPRFQQQFIELFDSAQKNLSYWNPSQPKVRDYSWLANFYLAMKQTNNLSYPIPEKDFYILLKQWTRSLIGAFSLQDLYCYDTSTEEQTSCLAQPNATHWSVKGSKVTLIAENLGGDTEPNLDMIRATRRFADNINAEYFNGSKSIYVYGVPYLLYEQYLHSNRNLYTVVGFALVGVFLAVLFFQFSITTSVIIVAVLLMVDIEVYGFLYVIGAKLNSLSLVNLGIVVGMASEFTYLSRCFLVIDGTKDYRVGKALEWTFEPLLHGFGTQVAATLPLLLLKYPSYKLYYFGMFTTMGIVGFLNGFVLLPVLLSWFGPPTLPHATAARGAEGELVRAPKSSSDDAPYERSPAPLLRAQK</sequence>
<comment type="caution">
    <text evidence="9">The sequence shown here is derived from an EMBL/GenBank/DDBJ whole genome shotgun (WGS) entry which is preliminary data.</text>
</comment>
<keyword evidence="2 7" id="KW-0812">Transmembrane</keyword>
<dbReference type="SUPFAM" id="SSF82866">
    <property type="entry name" value="Multidrug efflux transporter AcrB transmembrane domain"/>
    <property type="match status" value="2"/>
</dbReference>
<feature type="transmembrane region" description="Helical" evidence="7">
    <location>
        <begin position="1020"/>
        <end position="1036"/>
    </location>
</feature>
<dbReference type="PANTHER" id="PTHR46022">
    <property type="entry name" value="PROTEIN PATCHED"/>
    <property type="match status" value="1"/>
</dbReference>
<evidence type="ECO:0000259" key="8">
    <source>
        <dbReference type="PROSITE" id="PS50156"/>
    </source>
</evidence>
<feature type="transmembrane region" description="Helical" evidence="7">
    <location>
        <begin position="457"/>
        <end position="476"/>
    </location>
</feature>
<dbReference type="GO" id="GO:0005886">
    <property type="term" value="C:plasma membrane"/>
    <property type="evidence" value="ECO:0007669"/>
    <property type="project" value="TreeGrafter"/>
</dbReference>
<feature type="transmembrane region" description="Helical" evidence="7">
    <location>
        <begin position="980"/>
        <end position="1000"/>
    </location>
</feature>
<dbReference type="PANTHER" id="PTHR46022:SF1">
    <property type="entry name" value="PROTEIN PATCHED"/>
    <property type="match status" value="1"/>
</dbReference>
<evidence type="ECO:0000256" key="2">
    <source>
        <dbReference type="ARBA" id="ARBA00022692"/>
    </source>
</evidence>
<evidence type="ECO:0000256" key="6">
    <source>
        <dbReference type="SAM" id="MobiDB-lite"/>
    </source>
</evidence>
<feature type="transmembrane region" description="Helical" evidence="7">
    <location>
        <begin position="28"/>
        <end position="45"/>
    </location>
</feature>
<gene>
    <name evidence="9" type="ORF">KP509_03G041600</name>
</gene>
<feature type="transmembrane region" description="Helical" evidence="7">
    <location>
        <begin position="948"/>
        <end position="968"/>
    </location>
</feature>
<feature type="transmembrane region" description="Helical" evidence="7">
    <location>
        <begin position="922"/>
        <end position="942"/>
    </location>
</feature>
<feature type="transmembrane region" description="Helical" evidence="7">
    <location>
        <begin position="524"/>
        <end position="545"/>
    </location>
</feature>
<feature type="transmembrane region" description="Helical" evidence="7">
    <location>
        <begin position="565"/>
        <end position="587"/>
    </location>
</feature>
<feature type="transmembrane region" description="Helical" evidence="7">
    <location>
        <begin position="599"/>
        <end position="623"/>
    </location>
</feature>